<protein>
    <recommendedName>
        <fullName evidence="4">Barwin domain-containing protein</fullName>
    </recommendedName>
</protein>
<gene>
    <name evidence="5" type="ORF">BCR36DRAFT_340406</name>
</gene>
<keyword evidence="3" id="KW-0812">Transmembrane</keyword>
<dbReference type="Proteomes" id="UP000193719">
    <property type="component" value="Unassembled WGS sequence"/>
</dbReference>
<dbReference type="STRING" id="1754191.A0A1Y1UA35"/>
<evidence type="ECO:0000313" key="6">
    <source>
        <dbReference type="Proteomes" id="UP000193719"/>
    </source>
</evidence>
<evidence type="ECO:0000313" key="5">
    <source>
        <dbReference type="EMBL" id="ORX34893.1"/>
    </source>
</evidence>
<evidence type="ECO:0000259" key="4">
    <source>
        <dbReference type="Pfam" id="PF00967"/>
    </source>
</evidence>
<organism evidence="5 6">
    <name type="scientific">Piromyces finnis</name>
    <dbReference type="NCBI Taxonomy" id="1754191"/>
    <lineage>
        <taxon>Eukaryota</taxon>
        <taxon>Fungi</taxon>
        <taxon>Fungi incertae sedis</taxon>
        <taxon>Chytridiomycota</taxon>
        <taxon>Chytridiomycota incertae sedis</taxon>
        <taxon>Neocallimastigomycetes</taxon>
        <taxon>Neocallimastigales</taxon>
        <taxon>Neocallimastigaceae</taxon>
        <taxon>Piromyces</taxon>
    </lineage>
</organism>
<reference evidence="5 6" key="2">
    <citation type="submission" date="2016-08" db="EMBL/GenBank/DDBJ databases">
        <title>Pervasive Adenine N6-methylation of Active Genes in Fungi.</title>
        <authorList>
            <consortium name="DOE Joint Genome Institute"/>
            <person name="Mondo S.J."/>
            <person name="Dannebaum R.O."/>
            <person name="Kuo R.C."/>
            <person name="Labutti K."/>
            <person name="Haridas S."/>
            <person name="Kuo A."/>
            <person name="Salamov A."/>
            <person name="Ahrendt S.R."/>
            <person name="Lipzen A."/>
            <person name="Sullivan W."/>
            <person name="Andreopoulos W.B."/>
            <person name="Clum A."/>
            <person name="Lindquist E."/>
            <person name="Daum C."/>
            <person name="Ramamoorthy G.K."/>
            <person name="Gryganskyi A."/>
            <person name="Culley D."/>
            <person name="Magnuson J.K."/>
            <person name="James T.Y."/>
            <person name="O'Malley M.A."/>
            <person name="Stajich J.E."/>
            <person name="Spatafora J.W."/>
            <person name="Visel A."/>
            <person name="Grigoriev I.V."/>
        </authorList>
    </citation>
    <scope>NUCLEOTIDE SEQUENCE [LARGE SCALE GENOMIC DNA]</scope>
    <source>
        <strain evidence="6">finn</strain>
    </source>
</reference>
<evidence type="ECO:0000256" key="1">
    <source>
        <dbReference type="ARBA" id="ARBA00022729"/>
    </source>
</evidence>
<proteinExistence type="predicted"/>
<feature type="region of interest" description="Disordered" evidence="2">
    <location>
        <begin position="139"/>
        <end position="267"/>
    </location>
</feature>
<dbReference type="InterPro" id="IPR001153">
    <property type="entry name" value="Barwin_dom"/>
</dbReference>
<keyword evidence="1" id="KW-0732">Signal</keyword>
<dbReference type="GO" id="GO:0050832">
    <property type="term" value="P:defense response to fungus"/>
    <property type="evidence" value="ECO:0007669"/>
    <property type="project" value="InterPro"/>
</dbReference>
<feature type="domain" description="Barwin" evidence="4">
    <location>
        <begin position="64"/>
        <end position="116"/>
    </location>
</feature>
<dbReference type="OrthoDB" id="2136072at2759"/>
<feature type="compositionally biased region" description="Low complexity" evidence="2">
    <location>
        <begin position="139"/>
        <end position="175"/>
    </location>
</feature>
<dbReference type="AlphaFoldDB" id="A0A1Y1UA35"/>
<dbReference type="PANTHER" id="PTHR31836:SF28">
    <property type="entry name" value="SRCR DOMAIN-CONTAINING PROTEIN-RELATED"/>
    <property type="match status" value="1"/>
</dbReference>
<dbReference type="Gene3D" id="2.40.40.10">
    <property type="entry name" value="RlpA-like domain"/>
    <property type="match status" value="1"/>
</dbReference>
<dbReference type="InterPro" id="IPR036908">
    <property type="entry name" value="RlpA-like_sf"/>
</dbReference>
<dbReference type="GO" id="GO:0042742">
    <property type="term" value="P:defense response to bacterium"/>
    <property type="evidence" value="ECO:0007669"/>
    <property type="project" value="InterPro"/>
</dbReference>
<dbReference type="EMBL" id="MCFH01000180">
    <property type="protein sequence ID" value="ORX34893.1"/>
    <property type="molecule type" value="Genomic_DNA"/>
</dbReference>
<evidence type="ECO:0000256" key="2">
    <source>
        <dbReference type="SAM" id="MobiDB-lite"/>
    </source>
</evidence>
<comment type="caution">
    <text evidence="5">The sequence shown here is derived from an EMBL/GenBank/DDBJ whole genome shotgun (WGS) entry which is preliminary data.</text>
</comment>
<feature type="compositionally biased region" description="Low complexity" evidence="2">
    <location>
        <begin position="192"/>
        <end position="267"/>
    </location>
</feature>
<dbReference type="CDD" id="cd22191">
    <property type="entry name" value="DPBB_RlpA_EXP_N-like"/>
    <property type="match status" value="1"/>
</dbReference>
<keyword evidence="3" id="KW-1133">Transmembrane helix</keyword>
<sequence>MQLKNVLKSTLAIALTMPLNVLGKGRVSMYSPAPSHSDPPSCGSDSQYIVDYYVALNSNQLDKNKSYYCGKCVKIVYNNKYLVGRITDRCPGCGNQGLDISPAMFTHFEKESAGIMYADWSIVSCDLYGKKGVCPDSSCNISGSSSSTKPKSTTTQAPKPKPTTTQAPKPKSTTTQASKPKPTTTQASKPITQTQPKPVTTQTQPKPVTTANTTTSSSTTQQNTTTTTTQQNATSVDGTVTTTEGITNPGTTTTTEAATGVEATVGTPVLENTAGDVKIELKEPVDNEGKNKGSGNIIMPLTGVIMVSGAAGAGLLYLKKNKKYQNFPDTLKGLKRSLTNGASIRRNITRTFTKRRNDILPTTNTTSPANAATGEVKPTEMDICESRITVN</sequence>
<reference evidence="5 6" key="1">
    <citation type="submission" date="2016-08" db="EMBL/GenBank/DDBJ databases">
        <title>Genomes of anaerobic fungi encode conserved fungal cellulosomes for biomass hydrolysis.</title>
        <authorList>
            <consortium name="DOE Joint Genome Institute"/>
            <person name="Haitjema C.H."/>
            <person name="Gilmore S.P."/>
            <person name="Henske J.K."/>
            <person name="Solomon K.V."/>
            <person name="De Groot R."/>
            <person name="Kuo A."/>
            <person name="Mondo S.J."/>
            <person name="Salamov A.A."/>
            <person name="Labutti K."/>
            <person name="Zhao Z."/>
            <person name="Chiniquy J."/>
            <person name="Barry K."/>
            <person name="Brewer H.M."/>
            <person name="Purvine S.O."/>
            <person name="Wright A.T."/>
            <person name="Boxma B."/>
            <person name="Van Alen T."/>
            <person name="Hackstein J.H."/>
            <person name="Baker S.E."/>
            <person name="Grigoriev I.V."/>
            <person name="O'Malley M.A."/>
        </authorList>
    </citation>
    <scope>NUCLEOTIDE SEQUENCE [LARGE SCALE GENOMIC DNA]</scope>
    <source>
        <strain evidence="6">finn</strain>
    </source>
</reference>
<accession>A0A1Y1UA35</accession>
<dbReference type="SUPFAM" id="SSF50685">
    <property type="entry name" value="Barwin-like endoglucanases"/>
    <property type="match status" value="1"/>
</dbReference>
<dbReference type="InterPro" id="IPR051477">
    <property type="entry name" value="Expansin_CellWall"/>
</dbReference>
<keyword evidence="6" id="KW-1185">Reference proteome</keyword>
<feature type="compositionally biased region" description="Polar residues" evidence="2">
    <location>
        <begin position="176"/>
        <end position="191"/>
    </location>
</feature>
<evidence type="ECO:0000256" key="3">
    <source>
        <dbReference type="SAM" id="Phobius"/>
    </source>
</evidence>
<name>A0A1Y1UA35_9FUNG</name>
<feature type="transmembrane region" description="Helical" evidence="3">
    <location>
        <begin position="297"/>
        <end position="318"/>
    </location>
</feature>
<dbReference type="Pfam" id="PF00967">
    <property type="entry name" value="Barwin"/>
    <property type="match status" value="1"/>
</dbReference>
<keyword evidence="3" id="KW-0472">Membrane</keyword>
<dbReference type="PANTHER" id="PTHR31836">
    <property type="match status" value="1"/>
</dbReference>